<gene>
    <name evidence="1" type="ORF">WUBG_00507</name>
</gene>
<reference evidence="2" key="1">
    <citation type="submission" date="2012-08" db="EMBL/GenBank/DDBJ databases">
        <title>The Genome Sequence of Wuchereria bancrofti.</title>
        <authorList>
            <person name="Nutman T.B."/>
            <person name="Fink D.L."/>
            <person name="Russ C."/>
            <person name="Young S."/>
            <person name="Zeng Q."/>
            <person name="Koehrsen M."/>
            <person name="Alvarado L."/>
            <person name="Berlin A."/>
            <person name="Chapman S.B."/>
            <person name="Chen Z."/>
            <person name="Freedman E."/>
            <person name="Gellesch M."/>
            <person name="Goldberg J."/>
            <person name="Griggs A."/>
            <person name="Gujja S."/>
            <person name="Heilman E.R."/>
            <person name="Heiman D."/>
            <person name="Hepburn T."/>
            <person name="Howarth C."/>
            <person name="Jen D."/>
            <person name="Larson L."/>
            <person name="Lewis B."/>
            <person name="Mehta T."/>
            <person name="Park D."/>
            <person name="Pearson M."/>
            <person name="Roberts A."/>
            <person name="Saif S."/>
            <person name="Shea T."/>
            <person name="Shenoy N."/>
            <person name="Sisk P."/>
            <person name="Stolte C."/>
            <person name="Sykes S."/>
            <person name="Walk T."/>
            <person name="White J."/>
            <person name="Yandava C."/>
            <person name="Haas B."/>
            <person name="Henn M.R."/>
            <person name="Nusbaum C."/>
            <person name="Birren B."/>
        </authorList>
    </citation>
    <scope>NUCLEOTIDE SEQUENCE [LARGE SCALE GENOMIC DNA]</scope>
    <source>
        <strain evidence="2">NA</strain>
    </source>
</reference>
<protein>
    <submittedName>
        <fullName evidence="1">Uncharacterized protein</fullName>
    </submittedName>
</protein>
<dbReference type="EMBL" id="ADBV01000086">
    <property type="protein sequence ID" value="EJW88583.1"/>
    <property type="molecule type" value="Genomic_DNA"/>
</dbReference>
<proteinExistence type="predicted"/>
<organism evidence="1 2">
    <name type="scientific">Wuchereria bancrofti</name>
    <dbReference type="NCBI Taxonomy" id="6293"/>
    <lineage>
        <taxon>Eukaryota</taxon>
        <taxon>Metazoa</taxon>
        <taxon>Ecdysozoa</taxon>
        <taxon>Nematoda</taxon>
        <taxon>Chromadorea</taxon>
        <taxon>Rhabditida</taxon>
        <taxon>Spirurina</taxon>
        <taxon>Spiruromorpha</taxon>
        <taxon>Filarioidea</taxon>
        <taxon>Onchocercidae</taxon>
        <taxon>Wuchereria</taxon>
    </lineage>
</organism>
<sequence length="99" mass="11579">MVNTHTHIHIYTHTYTHTTHIHTYIHTHTYTHRQAEDFRGGVEGLLTPRWCDGDDWEPSVGHCRNLLRDSVASRTRSLQFMSILVDLSELFLNNSTVDY</sequence>
<accession>J9F271</accession>
<name>J9F271_WUCBA</name>
<evidence type="ECO:0000313" key="2">
    <source>
        <dbReference type="Proteomes" id="UP000004810"/>
    </source>
</evidence>
<evidence type="ECO:0000313" key="1">
    <source>
        <dbReference type="EMBL" id="EJW88583.1"/>
    </source>
</evidence>
<dbReference type="Proteomes" id="UP000004810">
    <property type="component" value="Unassembled WGS sequence"/>
</dbReference>
<comment type="caution">
    <text evidence="1">The sequence shown here is derived from an EMBL/GenBank/DDBJ whole genome shotgun (WGS) entry which is preliminary data.</text>
</comment>
<dbReference type="AlphaFoldDB" id="J9F271"/>